<evidence type="ECO:0000313" key="2">
    <source>
        <dbReference type="Proteomes" id="UP001465976"/>
    </source>
</evidence>
<keyword evidence="2" id="KW-1185">Reference proteome</keyword>
<evidence type="ECO:0000313" key="1">
    <source>
        <dbReference type="EMBL" id="KAL0574422.1"/>
    </source>
</evidence>
<name>A0ABR3FGH9_9AGAR</name>
<sequence>MSIQTLPTKLGDLVQKVPVETWENIFSCLDASDMTPSRRACKGFLDITLRPFNRVIHWRSQQSFMDWQEAGLDGRMLHVPREVTLGPTRGPYQLHEGADICWREILPVLATFHDLSTLTLSHVAFPLVDILDVVGQLSSLRHLNMLNVGRASNESAFIRPTSPLPWTSLRTIKLLHVYGSPVTGDEGLRRLIKVLSAEGLQDVSMNLGTFVDILDSIRFDRTSNTASGSNSSMVPYPSLPSTLHALEVHTDMTREEMDSDYLDYMEYTDILCRWLKGCSDGLQRLSLCVGSDMPAPVQPLDVSNLLELTAPPSFLCGLKLGPLIKRVWVPIAEIEETTPWKLPNNMKTLGRTRVEHLSVWSWDITDTSLEDLFLLCPELKELSLAPSVALTAMEYKQLPMLVEQTPHLVGLSVVQPSGEDSPEQLTAEDHRTLLHDLKASCPSLQYVRFVVDMKYVWDEELGRWRTVGYNYPQLFLPLEDVNTKSDPYRRYFF</sequence>
<comment type="caution">
    <text evidence="1">The sequence shown here is derived from an EMBL/GenBank/DDBJ whole genome shotgun (WGS) entry which is preliminary data.</text>
</comment>
<reference evidence="1 2" key="1">
    <citation type="submission" date="2024-02" db="EMBL/GenBank/DDBJ databases">
        <title>A draft genome for the cacao thread blight pathogen Marasmius crinis-equi.</title>
        <authorList>
            <person name="Cohen S.P."/>
            <person name="Baruah I.K."/>
            <person name="Amoako-Attah I."/>
            <person name="Bukari Y."/>
            <person name="Meinhardt L.W."/>
            <person name="Bailey B.A."/>
        </authorList>
    </citation>
    <scope>NUCLEOTIDE SEQUENCE [LARGE SCALE GENOMIC DNA]</scope>
    <source>
        <strain evidence="1 2">GH-76</strain>
    </source>
</reference>
<protein>
    <recommendedName>
        <fullName evidence="3">F-box domain-containing protein</fullName>
    </recommendedName>
</protein>
<dbReference type="EMBL" id="JBAHYK010000399">
    <property type="protein sequence ID" value="KAL0574422.1"/>
    <property type="molecule type" value="Genomic_DNA"/>
</dbReference>
<organism evidence="1 2">
    <name type="scientific">Marasmius crinis-equi</name>
    <dbReference type="NCBI Taxonomy" id="585013"/>
    <lineage>
        <taxon>Eukaryota</taxon>
        <taxon>Fungi</taxon>
        <taxon>Dikarya</taxon>
        <taxon>Basidiomycota</taxon>
        <taxon>Agaricomycotina</taxon>
        <taxon>Agaricomycetes</taxon>
        <taxon>Agaricomycetidae</taxon>
        <taxon>Agaricales</taxon>
        <taxon>Marasmiineae</taxon>
        <taxon>Marasmiaceae</taxon>
        <taxon>Marasmius</taxon>
    </lineage>
</organism>
<dbReference type="Proteomes" id="UP001465976">
    <property type="component" value="Unassembled WGS sequence"/>
</dbReference>
<accession>A0ABR3FGH9</accession>
<dbReference type="SUPFAM" id="SSF52047">
    <property type="entry name" value="RNI-like"/>
    <property type="match status" value="1"/>
</dbReference>
<gene>
    <name evidence="1" type="ORF">V5O48_007541</name>
</gene>
<evidence type="ECO:0008006" key="3">
    <source>
        <dbReference type="Google" id="ProtNLM"/>
    </source>
</evidence>
<proteinExistence type="predicted"/>